<keyword evidence="2" id="KW-1185">Reference proteome</keyword>
<organism evidence="1 2">
    <name type="scientific">Zasmidium cellare ATCC 36951</name>
    <dbReference type="NCBI Taxonomy" id="1080233"/>
    <lineage>
        <taxon>Eukaryota</taxon>
        <taxon>Fungi</taxon>
        <taxon>Dikarya</taxon>
        <taxon>Ascomycota</taxon>
        <taxon>Pezizomycotina</taxon>
        <taxon>Dothideomycetes</taxon>
        <taxon>Dothideomycetidae</taxon>
        <taxon>Mycosphaerellales</taxon>
        <taxon>Mycosphaerellaceae</taxon>
        <taxon>Zasmidium</taxon>
    </lineage>
</organism>
<proteinExistence type="predicted"/>
<gene>
    <name evidence="1" type="ORF">M409DRAFT_30945</name>
</gene>
<dbReference type="RefSeq" id="XP_033659464.1">
    <property type="nucleotide sequence ID" value="XM_033810136.1"/>
</dbReference>
<evidence type="ECO:0000313" key="1">
    <source>
        <dbReference type="EMBL" id="KAF2158575.1"/>
    </source>
</evidence>
<protein>
    <recommendedName>
        <fullName evidence="3">F-box domain-containing protein</fullName>
    </recommendedName>
</protein>
<dbReference type="GeneID" id="54563408"/>
<evidence type="ECO:0008006" key="3">
    <source>
        <dbReference type="Google" id="ProtNLM"/>
    </source>
</evidence>
<dbReference type="EMBL" id="ML993656">
    <property type="protein sequence ID" value="KAF2158575.1"/>
    <property type="molecule type" value="Genomic_DNA"/>
</dbReference>
<dbReference type="AlphaFoldDB" id="A0A6A6BV71"/>
<name>A0A6A6BV71_ZASCE</name>
<evidence type="ECO:0000313" key="2">
    <source>
        <dbReference type="Proteomes" id="UP000799537"/>
    </source>
</evidence>
<dbReference type="OrthoDB" id="5272396at2759"/>
<dbReference type="Proteomes" id="UP000799537">
    <property type="component" value="Unassembled WGS sequence"/>
</dbReference>
<sequence length="256" mass="28183">MSSSALLSLPRELRDEIYLHLYPPSSNHLTLFLTGHSPRYSLTSFTLQHHTGDAQDSYRKALQHSTALLRTSKQLHHEATPFFRSSILYKIVVEGSSPGAIGSKLSEGQFRALVGRMRRGVVLVTWKYKPYGASSSSNPRLSDIEQVLSPLKRNTALLVAILRQNTDMKLEAIGWDFDARSSGDPVVVDSAVRVLEGLGRHEGVKLRNMALPREAVTEEALARLVRVLGGVDCSEPLVVESESSCDGPVILDDGHE</sequence>
<accession>A0A6A6BV71</accession>
<reference evidence="1" key="1">
    <citation type="journal article" date="2020" name="Stud. Mycol.">
        <title>101 Dothideomycetes genomes: a test case for predicting lifestyles and emergence of pathogens.</title>
        <authorList>
            <person name="Haridas S."/>
            <person name="Albert R."/>
            <person name="Binder M."/>
            <person name="Bloem J."/>
            <person name="Labutti K."/>
            <person name="Salamov A."/>
            <person name="Andreopoulos B."/>
            <person name="Baker S."/>
            <person name="Barry K."/>
            <person name="Bills G."/>
            <person name="Bluhm B."/>
            <person name="Cannon C."/>
            <person name="Castanera R."/>
            <person name="Culley D."/>
            <person name="Daum C."/>
            <person name="Ezra D."/>
            <person name="Gonzalez J."/>
            <person name="Henrissat B."/>
            <person name="Kuo A."/>
            <person name="Liang C."/>
            <person name="Lipzen A."/>
            <person name="Lutzoni F."/>
            <person name="Magnuson J."/>
            <person name="Mondo S."/>
            <person name="Nolan M."/>
            <person name="Ohm R."/>
            <person name="Pangilinan J."/>
            <person name="Park H.-J."/>
            <person name="Ramirez L."/>
            <person name="Alfaro M."/>
            <person name="Sun H."/>
            <person name="Tritt A."/>
            <person name="Yoshinaga Y."/>
            <person name="Zwiers L.-H."/>
            <person name="Turgeon B."/>
            <person name="Goodwin S."/>
            <person name="Spatafora J."/>
            <person name="Crous P."/>
            <person name="Grigoriev I."/>
        </authorList>
    </citation>
    <scope>NUCLEOTIDE SEQUENCE</scope>
    <source>
        <strain evidence="1">ATCC 36951</strain>
    </source>
</reference>